<dbReference type="InterPro" id="IPR041078">
    <property type="entry name" value="Plavaka"/>
</dbReference>
<proteinExistence type="predicted"/>
<feature type="region of interest" description="Disordered" evidence="1">
    <location>
        <begin position="1"/>
        <end position="20"/>
    </location>
</feature>
<name>A0AAD7H333_9AGAR</name>
<comment type="caution">
    <text evidence="2">The sequence shown here is derived from an EMBL/GenBank/DDBJ whole genome shotgun (WGS) entry which is preliminary data.</text>
</comment>
<protein>
    <submittedName>
        <fullName evidence="2">Uncharacterized protein</fullName>
    </submittedName>
</protein>
<gene>
    <name evidence="2" type="ORF">B0H16DRAFT_1745416</name>
</gene>
<reference evidence="2" key="1">
    <citation type="submission" date="2023-03" db="EMBL/GenBank/DDBJ databases">
        <title>Massive genome expansion in bonnet fungi (Mycena s.s.) driven by repeated elements and novel gene families across ecological guilds.</title>
        <authorList>
            <consortium name="Lawrence Berkeley National Laboratory"/>
            <person name="Harder C.B."/>
            <person name="Miyauchi S."/>
            <person name="Viragh M."/>
            <person name="Kuo A."/>
            <person name="Thoen E."/>
            <person name="Andreopoulos B."/>
            <person name="Lu D."/>
            <person name="Skrede I."/>
            <person name="Drula E."/>
            <person name="Henrissat B."/>
            <person name="Morin E."/>
            <person name="Kohler A."/>
            <person name="Barry K."/>
            <person name="LaButti K."/>
            <person name="Morin E."/>
            <person name="Salamov A."/>
            <person name="Lipzen A."/>
            <person name="Mereny Z."/>
            <person name="Hegedus B."/>
            <person name="Baldrian P."/>
            <person name="Stursova M."/>
            <person name="Weitz H."/>
            <person name="Taylor A."/>
            <person name="Grigoriev I.V."/>
            <person name="Nagy L.G."/>
            <person name="Martin F."/>
            <person name="Kauserud H."/>
        </authorList>
    </citation>
    <scope>NUCLEOTIDE SEQUENCE</scope>
    <source>
        <strain evidence="2">CBHHK182m</strain>
    </source>
</reference>
<evidence type="ECO:0000256" key="1">
    <source>
        <dbReference type="SAM" id="MobiDB-lite"/>
    </source>
</evidence>
<dbReference type="EMBL" id="JARKIB010000404">
    <property type="protein sequence ID" value="KAJ7711120.1"/>
    <property type="molecule type" value="Genomic_DNA"/>
</dbReference>
<organism evidence="2 3">
    <name type="scientific">Mycena metata</name>
    <dbReference type="NCBI Taxonomy" id="1033252"/>
    <lineage>
        <taxon>Eukaryota</taxon>
        <taxon>Fungi</taxon>
        <taxon>Dikarya</taxon>
        <taxon>Basidiomycota</taxon>
        <taxon>Agaricomycotina</taxon>
        <taxon>Agaricomycetes</taxon>
        <taxon>Agaricomycetidae</taxon>
        <taxon>Agaricales</taxon>
        <taxon>Marasmiineae</taxon>
        <taxon>Mycenaceae</taxon>
        <taxon>Mycena</taxon>
    </lineage>
</organism>
<keyword evidence="3" id="KW-1185">Reference proteome</keyword>
<dbReference type="Proteomes" id="UP001215598">
    <property type="component" value="Unassembled WGS sequence"/>
</dbReference>
<dbReference type="AlphaFoldDB" id="A0AAD7H333"/>
<evidence type="ECO:0000313" key="3">
    <source>
        <dbReference type="Proteomes" id="UP001215598"/>
    </source>
</evidence>
<accession>A0AAD7H333</accession>
<dbReference type="Pfam" id="PF18759">
    <property type="entry name" value="Plavaka"/>
    <property type="match status" value="1"/>
</dbReference>
<feature type="compositionally biased region" description="Basic and acidic residues" evidence="1">
    <location>
        <begin position="9"/>
        <end position="20"/>
    </location>
</feature>
<evidence type="ECO:0000313" key="2">
    <source>
        <dbReference type="EMBL" id="KAJ7711120.1"/>
    </source>
</evidence>
<sequence length="182" mass="20862">MELAWEPDQAEKPPIDGPMRKDFQGASNTFGRGQTFMDTFREDQTAKDLRSRIEILPKGPEWKAMAWQTQYPTKHPLTGYYCDPLECLQYLLRNPLIKDHINFTSFCLWTNTGKLMRIYSEWLSGDVAWNMQEQLPEDATLLGTILTLDKTQLTVMTGHCSACPVLISLADIDPDFQKNAEI</sequence>